<keyword evidence="4" id="KW-0508">mRNA splicing</keyword>
<feature type="compositionally biased region" description="Acidic residues" evidence="6">
    <location>
        <begin position="339"/>
        <end position="354"/>
    </location>
</feature>
<comment type="similarity">
    <text evidence="2">Belongs to the SNU66/SART1 family.</text>
</comment>
<protein>
    <submittedName>
        <fullName evidence="7">DEKNAAC100104</fullName>
    </submittedName>
</protein>
<evidence type="ECO:0000256" key="6">
    <source>
        <dbReference type="SAM" id="MobiDB-lite"/>
    </source>
</evidence>
<accession>A0A448YEL7</accession>
<dbReference type="GO" id="GO:0000481">
    <property type="term" value="P:maturation of 5S rRNA"/>
    <property type="evidence" value="ECO:0007669"/>
    <property type="project" value="TreeGrafter"/>
</dbReference>
<evidence type="ECO:0000256" key="4">
    <source>
        <dbReference type="ARBA" id="ARBA00023187"/>
    </source>
</evidence>
<dbReference type="Proteomes" id="UP000290900">
    <property type="component" value="Unassembled WGS sequence"/>
</dbReference>
<dbReference type="PANTHER" id="PTHR14152:SF5">
    <property type="entry name" value="U4_U6.U5 TRI-SNRNP-ASSOCIATED PROTEIN 1"/>
    <property type="match status" value="1"/>
</dbReference>
<sequence length="466" mass="52509">MQLSLTVEETNKLRIQVGLIPIPIEGKDAEHGVEGGIKAQGGSAYTTKVVDFSSNESDKKFDSLRKSLSKAKNDLLKEKYISRGGILDRISTDENRDEKEWLSGVGKKVHKKKRLRFKKKEEVNVGDSDTEGLNVAHNSREFKEYLEKGGEVVLTLKDKSVNDESADEDELENPELAEKQRIRQSLKERSKGRSMDLGDEEQPSSSFKLGASDGLNGDESTEHLEQPKSKLKRKLIIFDDSDDDDDELVPKSDYSKPKKIKKIKRSDRDDNEKRRKRRDNFALGKEAFKKIELVNEDLENEDSHELNSFMSATRKTRQEGREIVKNVSELVPTASSEERAEESDDGLVVDEDLEFLSRIDTRPSDGDERGEKEIWDVEDEPEGEQNPKSSAHIERIGKILNDAETSNSGSLGISAALKLFESEGSDKSGKSANGINLVYTDDNGKVLSPKEAYKYLSHKFHGFKKR</sequence>
<keyword evidence="5" id="KW-0539">Nucleus</keyword>
<feature type="region of interest" description="Disordered" evidence="6">
    <location>
        <begin position="309"/>
        <end position="391"/>
    </location>
</feature>
<dbReference type="InterPro" id="IPR045347">
    <property type="entry name" value="HIND"/>
</dbReference>
<evidence type="ECO:0000313" key="7">
    <source>
        <dbReference type="EMBL" id="VEU19339.1"/>
    </source>
</evidence>
<keyword evidence="8" id="KW-1185">Reference proteome</keyword>
<feature type="compositionally biased region" description="Acidic residues" evidence="6">
    <location>
        <begin position="164"/>
        <end position="175"/>
    </location>
</feature>
<feature type="region of interest" description="Disordered" evidence="6">
    <location>
        <begin position="157"/>
        <end position="279"/>
    </location>
</feature>
<proteinExistence type="inferred from homology"/>
<dbReference type="Pfam" id="PF19252">
    <property type="entry name" value="HIND"/>
    <property type="match status" value="1"/>
</dbReference>
<feature type="compositionally biased region" description="Basic and acidic residues" evidence="6">
    <location>
        <begin position="355"/>
        <end position="375"/>
    </location>
</feature>
<dbReference type="InParanoid" id="A0A448YEL7"/>
<dbReference type="FunCoup" id="A0A448YEL7">
    <property type="interactions" value="843"/>
</dbReference>
<dbReference type="OrthoDB" id="5583at2759"/>
<organism evidence="7 8">
    <name type="scientific">Brettanomyces naardenensis</name>
    <name type="common">Yeast</name>
    <dbReference type="NCBI Taxonomy" id="13370"/>
    <lineage>
        <taxon>Eukaryota</taxon>
        <taxon>Fungi</taxon>
        <taxon>Dikarya</taxon>
        <taxon>Ascomycota</taxon>
        <taxon>Saccharomycotina</taxon>
        <taxon>Pichiomycetes</taxon>
        <taxon>Pichiales</taxon>
        <taxon>Pichiaceae</taxon>
        <taxon>Brettanomyces</taxon>
    </lineage>
</organism>
<dbReference type="GO" id="GO:0046540">
    <property type="term" value="C:U4/U6 x U5 tri-snRNP complex"/>
    <property type="evidence" value="ECO:0007669"/>
    <property type="project" value="InterPro"/>
</dbReference>
<dbReference type="PANTHER" id="PTHR14152">
    <property type="entry name" value="SQUAMOUS CELL CARCINOMA ANTIGEN RECOGNISED BY CYTOTOXIC T LYMPHOCYTES"/>
    <property type="match status" value="1"/>
</dbReference>
<dbReference type="STRING" id="13370.A0A448YEL7"/>
<name>A0A448YEL7_BRENA</name>
<evidence type="ECO:0000256" key="5">
    <source>
        <dbReference type="ARBA" id="ARBA00023242"/>
    </source>
</evidence>
<evidence type="ECO:0000256" key="1">
    <source>
        <dbReference type="ARBA" id="ARBA00004123"/>
    </source>
</evidence>
<dbReference type="GO" id="GO:0045292">
    <property type="term" value="P:mRNA cis splicing, via spliceosome"/>
    <property type="evidence" value="ECO:0007669"/>
    <property type="project" value="TreeGrafter"/>
</dbReference>
<gene>
    <name evidence="7" type="ORF">BRENAR_LOCUS76</name>
</gene>
<dbReference type="AlphaFoldDB" id="A0A448YEL7"/>
<feature type="compositionally biased region" description="Basic and acidic residues" evidence="6">
    <location>
        <begin position="176"/>
        <end position="196"/>
    </location>
</feature>
<evidence type="ECO:0000256" key="3">
    <source>
        <dbReference type="ARBA" id="ARBA00022664"/>
    </source>
</evidence>
<keyword evidence="3" id="KW-0507">mRNA processing</keyword>
<reference evidence="7 8" key="1">
    <citation type="submission" date="2018-12" db="EMBL/GenBank/DDBJ databases">
        <authorList>
            <person name="Tiukova I."/>
            <person name="Dainat J."/>
        </authorList>
    </citation>
    <scope>NUCLEOTIDE SEQUENCE [LARGE SCALE GENOMIC DNA]</scope>
</reference>
<dbReference type="Pfam" id="PF03343">
    <property type="entry name" value="SART-1"/>
    <property type="match status" value="2"/>
</dbReference>
<comment type="subcellular location">
    <subcellularLocation>
        <location evidence="1">Nucleus</location>
    </subcellularLocation>
</comment>
<dbReference type="InterPro" id="IPR005011">
    <property type="entry name" value="SNU66/SART1"/>
</dbReference>
<dbReference type="EMBL" id="CAACVR010000001">
    <property type="protein sequence ID" value="VEU19339.1"/>
    <property type="molecule type" value="Genomic_DNA"/>
</dbReference>
<evidence type="ECO:0000313" key="8">
    <source>
        <dbReference type="Proteomes" id="UP000290900"/>
    </source>
</evidence>
<evidence type="ECO:0000256" key="2">
    <source>
        <dbReference type="ARBA" id="ARBA00006076"/>
    </source>
</evidence>